<dbReference type="InterPro" id="IPR042236">
    <property type="entry name" value="PI3K_accessory_sf"/>
</dbReference>
<keyword evidence="3 6" id="KW-0547">Nucleotide-binding</keyword>
<dbReference type="PROSITE" id="PS00915">
    <property type="entry name" value="PI3_4_KINASE_1"/>
    <property type="match status" value="1"/>
</dbReference>
<feature type="domain" description="PI3K/PI4K catalytic" evidence="9">
    <location>
        <begin position="679"/>
        <end position="939"/>
    </location>
</feature>
<dbReference type="GO" id="GO:0005524">
    <property type="term" value="F:ATP binding"/>
    <property type="evidence" value="ECO:0007669"/>
    <property type="project" value="UniProtKB-UniRule"/>
</dbReference>
<dbReference type="GO" id="GO:0006897">
    <property type="term" value="P:endocytosis"/>
    <property type="evidence" value="ECO:0007669"/>
    <property type="project" value="TreeGrafter"/>
</dbReference>
<dbReference type="SMART" id="SM00145">
    <property type="entry name" value="PI3Ka"/>
    <property type="match status" value="1"/>
</dbReference>
<dbReference type="InterPro" id="IPR001263">
    <property type="entry name" value="PI3K_accessory_dom"/>
</dbReference>
<dbReference type="GO" id="GO:0034272">
    <property type="term" value="C:phosphatidylinositol 3-kinase complex, class III, type II"/>
    <property type="evidence" value="ECO:0007669"/>
    <property type="project" value="TreeGrafter"/>
</dbReference>
<dbReference type="GO" id="GO:0005768">
    <property type="term" value="C:endosome"/>
    <property type="evidence" value="ECO:0007669"/>
    <property type="project" value="TreeGrafter"/>
</dbReference>
<dbReference type="Pfam" id="PF00454">
    <property type="entry name" value="PI3_PI4_kinase"/>
    <property type="match status" value="2"/>
</dbReference>
<dbReference type="PIRSF" id="PIRSF000587">
    <property type="entry name" value="PI3K_Vps34"/>
    <property type="match status" value="1"/>
</dbReference>
<evidence type="ECO:0000259" key="9">
    <source>
        <dbReference type="PROSITE" id="PS50290"/>
    </source>
</evidence>
<evidence type="ECO:0000256" key="8">
    <source>
        <dbReference type="SAM" id="MobiDB-lite"/>
    </source>
</evidence>
<dbReference type="PROSITE" id="PS50290">
    <property type="entry name" value="PI3_4_KINASE_3"/>
    <property type="match status" value="1"/>
</dbReference>
<dbReference type="Gene3D" id="3.30.1010.10">
    <property type="entry name" value="Phosphatidylinositol 3-kinase Catalytic Subunit, Chain A, domain 4"/>
    <property type="match status" value="1"/>
</dbReference>
<keyword evidence="5 6" id="KW-0067">ATP-binding</keyword>
<evidence type="ECO:0000256" key="3">
    <source>
        <dbReference type="ARBA" id="ARBA00022741"/>
    </source>
</evidence>
<evidence type="ECO:0000259" key="11">
    <source>
        <dbReference type="PROSITE" id="PS51547"/>
    </source>
</evidence>
<dbReference type="EC" id="2.7.1.137" evidence="1"/>
<feature type="domain" description="C2 PI3K-type" evidence="11">
    <location>
        <begin position="97"/>
        <end position="263"/>
    </location>
</feature>
<dbReference type="SUPFAM" id="SSF56112">
    <property type="entry name" value="Protein kinase-like (PK-like)"/>
    <property type="match status" value="1"/>
</dbReference>
<keyword evidence="2 6" id="KW-0808">Transferase</keyword>
<dbReference type="Gene3D" id="1.25.40.70">
    <property type="entry name" value="Phosphatidylinositol 3-kinase, accessory domain (PIK)"/>
    <property type="match status" value="1"/>
</dbReference>
<accession>G0USL5</accession>
<dbReference type="InterPro" id="IPR002420">
    <property type="entry name" value="PI3K-type_C2_dom"/>
</dbReference>
<dbReference type="Gene3D" id="2.60.40.150">
    <property type="entry name" value="C2 domain"/>
    <property type="match status" value="1"/>
</dbReference>
<dbReference type="GO" id="GO:0048015">
    <property type="term" value="P:phosphatidylinositol-mediated signaling"/>
    <property type="evidence" value="ECO:0007669"/>
    <property type="project" value="TreeGrafter"/>
</dbReference>
<dbReference type="PANTHER" id="PTHR10048:SF7">
    <property type="entry name" value="PHOSPHATIDYLINOSITOL 3-KINASE CATALYTIC SUBUNIT TYPE 3"/>
    <property type="match status" value="1"/>
</dbReference>
<comment type="similarity">
    <text evidence="6 7">Belongs to the PI3/PI4-kinase family.</text>
</comment>
<protein>
    <recommendedName>
        <fullName evidence="1">phosphatidylinositol 3-kinase</fullName>
        <ecNumber evidence="1">2.7.1.137</ecNumber>
    </recommendedName>
</protein>
<dbReference type="SUPFAM" id="SSF49562">
    <property type="entry name" value="C2 domain (Calcium/lipid-binding domain, CaLB)"/>
    <property type="match status" value="1"/>
</dbReference>
<dbReference type="PROSITE" id="PS51545">
    <property type="entry name" value="PIK_HELICAL"/>
    <property type="match status" value="1"/>
</dbReference>
<evidence type="ECO:0000256" key="5">
    <source>
        <dbReference type="ARBA" id="ARBA00022840"/>
    </source>
</evidence>
<feature type="domain" description="PIK helical" evidence="10">
    <location>
        <begin position="365"/>
        <end position="550"/>
    </location>
</feature>
<dbReference type="InterPro" id="IPR035892">
    <property type="entry name" value="C2_domain_sf"/>
</dbReference>
<dbReference type="SMART" id="SM00146">
    <property type="entry name" value="PI3Kc"/>
    <property type="match status" value="1"/>
</dbReference>
<evidence type="ECO:0000256" key="7">
    <source>
        <dbReference type="PROSITE-ProRule" id="PRU00880"/>
    </source>
</evidence>
<dbReference type="GO" id="GO:0016303">
    <property type="term" value="F:1-phosphatidylinositol-3-kinase activity"/>
    <property type="evidence" value="ECO:0007669"/>
    <property type="project" value="UniProtKB-EC"/>
</dbReference>
<dbReference type="InterPro" id="IPR015433">
    <property type="entry name" value="PI3/4_kinase"/>
</dbReference>
<dbReference type="GO" id="GO:0000045">
    <property type="term" value="P:autophagosome assembly"/>
    <property type="evidence" value="ECO:0007669"/>
    <property type="project" value="TreeGrafter"/>
</dbReference>
<dbReference type="InterPro" id="IPR008290">
    <property type="entry name" value="PI3K_Vps34"/>
</dbReference>
<dbReference type="EMBL" id="HE575321">
    <property type="protein sequence ID" value="CCC92378.1"/>
    <property type="molecule type" value="Genomic_DNA"/>
</dbReference>
<evidence type="ECO:0000256" key="6">
    <source>
        <dbReference type="PIRNR" id="PIRNR000587"/>
    </source>
</evidence>
<evidence type="ECO:0000313" key="12">
    <source>
        <dbReference type="EMBL" id="CCC92378.1"/>
    </source>
</evidence>
<organism evidence="12">
    <name type="scientific">Trypanosoma congolense (strain IL3000)</name>
    <dbReference type="NCBI Taxonomy" id="1068625"/>
    <lineage>
        <taxon>Eukaryota</taxon>
        <taxon>Discoba</taxon>
        <taxon>Euglenozoa</taxon>
        <taxon>Kinetoplastea</taxon>
        <taxon>Metakinetoplastina</taxon>
        <taxon>Trypanosomatida</taxon>
        <taxon>Trypanosomatidae</taxon>
        <taxon>Trypanosoma</taxon>
        <taxon>Nannomonas</taxon>
    </lineage>
</organism>
<dbReference type="GO" id="GO:0034271">
    <property type="term" value="C:phosphatidylinositol 3-kinase complex, class III, type I"/>
    <property type="evidence" value="ECO:0007669"/>
    <property type="project" value="TreeGrafter"/>
</dbReference>
<proteinExistence type="inferred from homology"/>
<dbReference type="GO" id="GO:0005777">
    <property type="term" value="C:peroxisome"/>
    <property type="evidence" value="ECO:0007669"/>
    <property type="project" value="TreeGrafter"/>
</dbReference>
<dbReference type="Pfam" id="PF00792">
    <property type="entry name" value="PI3K_C2"/>
    <property type="match status" value="1"/>
</dbReference>
<feature type="compositionally biased region" description="Polar residues" evidence="8">
    <location>
        <begin position="674"/>
        <end position="693"/>
    </location>
</feature>
<dbReference type="InterPro" id="IPR016024">
    <property type="entry name" value="ARM-type_fold"/>
</dbReference>
<dbReference type="InterPro" id="IPR036940">
    <property type="entry name" value="PI3/4_kinase_cat_sf"/>
</dbReference>
<dbReference type="CDD" id="cd00896">
    <property type="entry name" value="PI3Kc_III"/>
    <property type="match status" value="1"/>
</dbReference>
<dbReference type="InterPro" id="IPR018936">
    <property type="entry name" value="PI3/4_kinase_CS"/>
</dbReference>
<evidence type="ECO:0000256" key="1">
    <source>
        <dbReference type="ARBA" id="ARBA00012073"/>
    </source>
</evidence>
<dbReference type="InterPro" id="IPR011009">
    <property type="entry name" value="Kinase-like_dom_sf"/>
</dbReference>
<keyword evidence="4 6" id="KW-0418">Kinase</keyword>
<dbReference type="GO" id="GO:0000407">
    <property type="term" value="C:phagophore assembly site"/>
    <property type="evidence" value="ECO:0007669"/>
    <property type="project" value="TreeGrafter"/>
</dbReference>
<dbReference type="Gene3D" id="1.10.1070.11">
    <property type="entry name" value="Phosphatidylinositol 3-/4-kinase, catalytic domain"/>
    <property type="match status" value="1"/>
</dbReference>
<name>G0USL5_TRYCI</name>
<dbReference type="SUPFAM" id="SSF48371">
    <property type="entry name" value="ARM repeat"/>
    <property type="match status" value="1"/>
</dbReference>
<dbReference type="VEuPathDB" id="TriTrypDB:TcIL3000_8_6050"/>
<dbReference type="Pfam" id="PF00613">
    <property type="entry name" value="PI3Ka"/>
    <property type="match status" value="1"/>
</dbReference>
<evidence type="ECO:0000259" key="10">
    <source>
        <dbReference type="PROSITE" id="PS51545"/>
    </source>
</evidence>
<dbReference type="PANTHER" id="PTHR10048">
    <property type="entry name" value="PHOSPHATIDYLINOSITOL KINASE"/>
    <property type="match status" value="1"/>
</dbReference>
<dbReference type="PROSITE" id="PS51547">
    <property type="entry name" value="C2_PI3K"/>
    <property type="match status" value="1"/>
</dbReference>
<sequence>MTTNEDAIARALREGKAYDVLRWVSPSDVFILANEITDPFVVHLCAVDGYAAWCQRKGEGGGIVLNGHANASANCWNTNPGAAEGGSKPDQSNIGAFFDSTTDSGSSHASLGEFFAPACSEDDTLCVTLQMFHMDMPITPLLQSSQSRGSSQVLDEWVIFPIAVCDIPLDALVQCHVYAPHGLVGRTVFYPFTACGELKTGPHRYPLCTDNDEPLVDDFEDTSGNTELCSPTGIPSWGLLTQDLQRGLIQSVPWMDKLVKQRVMGLEAAGVPRSEATDPLPMMLSIVFPLTSNHQRAFLLSTPREKLPASVAALVPPLNKTAAAGPSPFDVLAATPKQPYVDLYVGDENLCEAKAAVLSKSVFLLFNTDAQPGPIERRQLKEIAQKPLIHLEELKLGEEMLLWQFRYFLTRDPAYFVPFMRSVNWSSKTERQEALRVMQQWKPISFSQALVCLSFYFREVVDVRNHAIGVLDKQPNERLQGFLIQLVQGVRYDVNGELEAFLVRRAADCWEICSNLFWYVLNEASLDKSAAQESLDKGRYATLLQNLKDTLQRKRPHLLQRLHQQQRLMNVLRELYTSLTRENRDRVRRMEVAKTLIDTRKCGIRELFSSSLSSSTSGEAAENAVERGVAVTLPTHPKVVVGDVTSDGFYMFKSAMMPIKVPLVLHPEPISDDTGCSGNASEDTAHATLNSPSAAVPRPEGGLLFKVGDDVRQDQLVVQLIHLIDTMLRQDGLDLCLCPYRVIATGPTEGLVELIPNVVTLQSVQRDITGFIRSHNQSQEEYAAAMSRFTKSCAGYCVLTFILGIGDRHLENILLTHDGRLLHIDFGYILGNDPKPFPPPMKINKEMVEALGGPQSDGYMEFKTYCCSSYNIIRDHAKVILSMLLLMVDASIPHISGNGKVDPRVNLLKVQEKLRLDLSNAEASQYIQNVIADSVGSIFTNLWDVLHAAAQARRG</sequence>
<dbReference type="InterPro" id="IPR057756">
    <property type="entry name" value="PI3-kinase_type3/VPS34_cat"/>
</dbReference>
<dbReference type="InterPro" id="IPR000403">
    <property type="entry name" value="PI3/4_kinase_cat_dom"/>
</dbReference>
<dbReference type="FunFam" id="1.10.1070.11:FF:000002">
    <property type="entry name" value="Phosphatidylinositol 3-kinase catalytic subunit type 3"/>
    <property type="match status" value="1"/>
</dbReference>
<dbReference type="AlphaFoldDB" id="G0USL5"/>
<gene>
    <name evidence="12" type="ORF">TCIL3000_8_6050</name>
</gene>
<evidence type="ECO:0000256" key="4">
    <source>
        <dbReference type="ARBA" id="ARBA00022777"/>
    </source>
</evidence>
<dbReference type="PROSITE" id="PS00916">
    <property type="entry name" value="PI3_4_KINASE_2"/>
    <property type="match status" value="1"/>
</dbReference>
<feature type="region of interest" description="Disordered" evidence="8">
    <location>
        <begin position="672"/>
        <end position="695"/>
    </location>
</feature>
<reference evidence="12" key="1">
    <citation type="journal article" date="2012" name="Proc. Natl. Acad. Sci. U.S.A.">
        <title>Antigenic diversity is generated by distinct evolutionary mechanisms in African trypanosome species.</title>
        <authorList>
            <person name="Jackson A.P."/>
            <person name="Berry A."/>
            <person name="Aslett M."/>
            <person name="Allison H.C."/>
            <person name="Burton P."/>
            <person name="Vavrova-Anderson J."/>
            <person name="Brown R."/>
            <person name="Browne H."/>
            <person name="Corton N."/>
            <person name="Hauser H."/>
            <person name="Gamble J."/>
            <person name="Gilderthorp R."/>
            <person name="Marcello L."/>
            <person name="McQuillan J."/>
            <person name="Otto T.D."/>
            <person name="Quail M.A."/>
            <person name="Sanders M.J."/>
            <person name="van Tonder A."/>
            <person name="Ginger M.L."/>
            <person name="Field M.C."/>
            <person name="Barry J.D."/>
            <person name="Hertz-Fowler C."/>
            <person name="Berriman M."/>
        </authorList>
    </citation>
    <scope>NUCLEOTIDE SEQUENCE</scope>
    <source>
        <strain evidence="12">IL3000</strain>
    </source>
</reference>
<evidence type="ECO:0000256" key="2">
    <source>
        <dbReference type="ARBA" id="ARBA00022679"/>
    </source>
</evidence>